<dbReference type="InterPro" id="IPR001948">
    <property type="entry name" value="Peptidase_M18"/>
</dbReference>
<keyword evidence="14" id="KW-1185">Reference proteome</keyword>
<evidence type="ECO:0000256" key="2">
    <source>
        <dbReference type="ARBA" id="ARBA00001947"/>
    </source>
</evidence>
<dbReference type="Gene3D" id="3.40.630.10">
    <property type="entry name" value="Zn peptidases"/>
    <property type="match status" value="1"/>
</dbReference>
<comment type="caution">
    <text evidence="13">The sequence shown here is derived from an EMBL/GenBank/DDBJ whole genome shotgun (WGS) entry which is preliminary data.</text>
</comment>
<evidence type="ECO:0000256" key="7">
    <source>
        <dbReference type="ARBA" id="ARBA00022723"/>
    </source>
</evidence>
<dbReference type="AlphaFoldDB" id="A0A2V3IXV6"/>
<dbReference type="OrthoDB" id="9880441at2759"/>
<keyword evidence="7 11" id="KW-0479">Metal-binding</keyword>
<dbReference type="CDD" id="cd05658">
    <property type="entry name" value="M18_DAP"/>
    <property type="match status" value="1"/>
</dbReference>
<evidence type="ECO:0000256" key="10">
    <source>
        <dbReference type="ARBA" id="ARBA00023049"/>
    </source>
</evidence>
<keyword evidence="5 11" id="KW-0031">Aminopeptidase</keyword>
<keyword evidence="8 11" id="KW-0378">Hydrolase</keyword>
<dbReference type="EMBL" id="NBIV01000031">
    <property type="protein sequence ID" value="PXF46984.1"/>
    <property type="molecule type" value="Genomic_DNA"/>
</dbReference>
<evidence type="ECO:0000256" key="8">
    <source>
        <dbReference type="ARBA" id="ARBA00022801"/>
    </source>
</evidence>
<keyword evidence="9 11" id="KW-0862">Zinc</keyword>
<dbReference type="GO" id="GO:0005737">
    <property type="term" value="C:cytoplasm"/>
    <property type="evidence" value="ECO:0007669"/>
    <property type="project" value="UniProtKB-ARBA"/>
</dbReference>
<dbReference type="Proteomes" id="UP000247409">
    <property type="component" value="Unassembled WGS sequence"/>
</dbReference>
<dbReference type="Gene3D" id="2.30.250.10">
    <property type="entry name" value="Aminopeptidase i, Domain 2"/>
    <property type="match status" value="1"/>
</dbReference>
<evidence type="ECO:0000313" key="13">
    <source>
        <dbReference type="EMBL" id="PXF46984.1"/>
    </source>
</evidence>
<comment type="similarity">
    <text evidence="3 11">Belongs to the peptidase M18 family.</text>
</comment>
<dbReference type="Pfam" id="PF02127">
    <property type="entry name" value="Peptidase_M18"/>
    <property type="match status" value="1"/>
</dbReference>
<dbReference type="InterPro" id="IPR023358">
    <property type="entry name" value="Peptidase_M18_dom2"/>
</dbReference>
<feature type="compositionally biased region" description="Basic and acidic residues" evidence="12">
    <location>
        <begin position="207"/>
        <end position="220"/>
    </location>
</feature>
<proteinExistence type="inferred from homology"/>
<dbReference type="SUPFAM" id="SSF101821">
    <property type="entry name" value="Aminopeptidase/glucanase lid domain"/>
    <property type="match status" value="1"/>
</dbReference>
<reference evidence="13 14" key="1">
    <citation type="journal article" date="2018" name="Mol. Biol. Evol.">
        <title>Analysis of the draft genome of the red seaweed Gracilariopsis chorda provides insights into genome size evolution in Rhodophyta.</title>
        <authorList>
            <person name="Lee J."/>
            <person name="Yang E.C."/>
            <person name="Graf L."/>
            <person name="Yang J.H."/>
            <person name="Qiu H."/>
            <person name="Zel Zion U."/>
            <person name="Chan C.X."/>
            <person name="Stephens T.G."/>
            <person name="Weber A.P.M."/>
            <person name="Boo G.H."/>
            <person name="Boo S.M."/>
            <person name="Kim K.M."/>
            <person name="Shin Y."/>
            <person name="Jung M."/>
            <person name="Lee S.J."/>
            <person name="Yim H.S."/>
            <person name="Lee J.H."/>
            <person name="Bhattacharya D."/>
            <person name="Yoon H.S."/>
        </authorList>
    </citation>
    <scope>NUCLEOTIDE SEQUENCE [LARGE SCALE GENOMIC DNA]</scope>
    <source>
        <strain evidence="13 14">SKKU-2015</strain>
        <tissue evidence="13">Whole body</tissue>
    </source>
</reference>
<dbReference type="GO" id="GO:0004177">
    <property type="term" value="F:aminopeptidase activity"/>
    <property type="evidence" value="ECO:0007669"/>
    <property type="project" value="UniProtKB-KW"/>
</dbReference>
<dbReference type="PANTHER" id="PTHR28570">
    <property type="entry name" value="ASPARTYL AMINOPEPTIDASE"/>
    <property type="match status" value="1"/>
</dbReference>
<dbReference type="GO" id="GO:0008270">
    <property type="term" value="F:zinc ion binding"/>
    <property type="evidence" value="ECO:0007669"/>
    <property type="project" value="InterPro"/>
</dbReference>
<protein>
    <recommendedName>
        <fullName evidence="4">aspartyl aminopeptidase</fullName>
        <ecNumber evidence="4">3.4.11.21</ecNumber>
    </recommendedName>
</protein>
<evidence type="ECO:0000256" key="6">
    <source>
        <dbReference type="ARBA" id="ARBA00022670"/>
    </source>
</evidence>
<dbReference type="PRINTS" id="PR00932">
    <property type="entry name" value="AMINO1PTASE"/>
</dbReference>
<dbReference type="NCBIfam" id="NF002759">
    <property type="entry name" value="PRK02813.1"/>
    <property type="match status" value="1"/>
</dbReference>
<organism evidence="13 14">
    <name type="scientific">Gracilariopsis chorda</name>
    <dbReference type="NCBI Taxonomy" id="448386"/>
    <lineage>
        <taxon>Eukaryota</taxon>
        <taxon>Rhodophyta</taxon>
        <taxon>Florideophyceae</taxon>
        <taxon>Rhodymeniophycidae</taxon>
        <taxon>Gracilariales</taxon>
        <taxon>Gracilariaceae</taxon>
        <taxon>Gracilariopsis</taxon>
    </lineage>
</organism>
<gene>
    <name evidence="13" type="ORF">BWQ96_03322</name>
</gene>
<accession>A0A2V3IXV6</accession>
<name>A0A2V3IXV6_9FLOR</name>
<sequence length="492" mass="53661">MGSATKQTPLKIAQHFLQFNDNSRSPFHAVQSIAALLKQHDFHTISESDNWASILTPGGRYVFTRNASSIVAFSLPNKHDPAQFAFNVIGAHTDSPCFKVKPVSDITAFGYLQVGVECYGGGLWHTWFDRDLTVAGRVVLRSESGKLAVKLISVPRPILRIPNLAIHLSRNVNTDGFKPNKETDTKPILATQLAASLNQMPSSNGPSEEHSRQQRQEKGKKGTGLASDRHAPLLLSVLAEHLQVRAEDIVDIDLCVADTQPCAIGGALNEFVFAPRLDNLASCFTATRALIAATKATYEDVESAQVCRMMCCFDHEEIGSKSSHGADSPLLDNTMQRICEAVDVHHGRVLPKSLLISVDMAHAIHPNYSNKHENNHRPALGAGLVVKTNQNQRYATSGISGLLVREAARRAGNVAIQEFVVPNDKPCGSTIGPLLSSRSGLRTVDVGQAQLSMHSVREMCSVHDFALCEQVFEELLKNQTLILNDIEGMELA</sequence>
<dbReference type="SUPFAM" id="SSF53187">
    <property type="entry name" value="Zn-dependent exopeptidases"/>
    <property type="match status" value="1"/>
</dbReference>
<keyword evidence="6 11" id="KW-0645">Protease</keyword>
<evidence type="ECO:0000256" key="4">
    <source>
        <dbReference type="ARBA" id="ARBA00011965"/>
    </source>
</evidence>
<evidence type="ECO:0000256" key="12">
    <source>
        <dbReference type="SAM" id="MobiDB-lite"/>
    </source>
</evidence>
<comment type="catalytic activity">
    <reaction evidence="1">
        <text>Release of an N-terminal aspartate or glutamate from a peptide, with a preference for aspartate.</text>
        <dbReference type="EC" id="3.4.11.21"/>
    </reaction>
</comment>
<evidence type="ECO:0000256" key="11">
    <source>
        <dbReference type="RuleBase" id="RU004386"/>
    </source>
</evidence>
<dbReference type="GO" id="GO:0006508">
    <property type="term" value="P:proteolysis"/>
    <property type="evidence" value="ECO:0007669"/>
    <property type="project" value="UniProtKB-KW"/>
</dbReference>
<evidence type="ECO:0000256" key="1">
    <source>
        <dbReference type="ARBA" id="ARBA00001335"/>
    </source>
</evidence>
<evidence type="ECO:0000256" key="3">
    <source>
        <dbReference type="ARBA" id="ARBA00008290"/>
    </source>
</evidence>
<dbReference type="GO" id="GO:0008237">
    <property type="term" value="F:metallopeptidase activity"/>
    <property type="evidence" value="ECO:0007669"/>
    <property type="project" value="UniProtKB-KW"/>
</dbReference>
<feature type="region of interest" description="Disordered" evidence="12">
    <location>
        <begin position="199"/>
        <end position="226"/>
    </location>
</feature>
<comment type="cofactor">
    <cofactor evidence="2">
        <name>Zn(2+)</name>
        <dbReference type="ChEBI" id="CHEBI:29105"/>
    </cofactor>
</comment>
<keyword evidence="10 11" id="KW-0482">Metalloprotease</keyword>
<evidence type="ECO:0000256" key="5">
    <source>
        <dbReference type="ARBA" id="ARBA00022438"/>
    </source>
</evidence>
<dbReference type="PANTHER" id="PTHR28570:SF3">
    <property type="entry name" value="ASPARTYL AMINOPEPTIDASE"/>
    <property type="match status" value="1"/>
</dbReference>
<dbReference type="STRING" id="448386.A0A2V3IXV6"/>
<evidence type="ECO:0000313" key="14">
    <source>
        <dbReference type="Proteomes" id="UP000247409"/>
    </source>
</evidence>
<dbReference type="FunFam" id="2.30.250.10:FF:000001">
    <property type="entry name" value="Aspartyl aminopeptidase 1"/>
    <property type="match status" value="1"/>
</dbReference>
<evidence type="ECO:0000256" key="9">
    <source>
        <dbReference type="ARBA" id="ARBA00022833"/>
    </source>
</evidence>
<dbReference type="EC" id="3.4.11.21" evidence="4"/>